<dbReference type="STRING" id="336963.C4JPJ3"/>
<accession>C4JPJ3</accession>
<evidence type="ECO:0000313" key="2">
    <source>
        <dbReference type="Proteomes" id="UP000002058"/>
    </source>
</evidence>
<dbReference type="AlphaFoldDB" id="C4JPJ3"/>
<sequence length="227" mass="25282">MAPEEVRSRVSVVHGDATDVEGLKAAIREHNCDAMVDTAGNQVWPWKEHQLQKIARAASRAAVEIGRERGTPMRALFLCGIGELDYPVLGNKSRGERPAATIASYLPKLATQQHLETRSVVTAIPLSELRWTLVCIAIMRPLREGIELLSQPDHHSLLTSADTPPAWPHRWVGKIPWVGPTLEIVLNMAGYTTKLEHIADFISEDLENDSQDWVGKLVGFREQEKSQ</sequence>
<dbReference type="GeneID" id="8437796"/>
<reference evidence="2" key="1">
    <citation type="journal article" date="2009" name="Genome Res.">
        <title>Comparative genomic analyses of the human fungal pathogens Coccidioides and their relatives.</title>
        <authorList>
            <person name="Sharpton T.J."/>
            <person name="Stajich J.E."/>
            <person name="Rounsley S.D."/>
            <person name="Gardner M.J."/>
            <person name="Wortman J.R."/>
            <person name="Jordar V.S."/>
            <person name="Maiti R."/>
            <person name="Kodira C.D."/>
            <person name="Neafsey D.E."/>
            <person name="Zeng Q."/>
            <person name="Hung C.-Y."/>
            <person name="McMahan C."/>
            <person name="Muszewska A."/>
            <person name="Grynberg M."/>
            <person name="Mandel M.A."/>
            <person name="Kellner E.M."/>
            <person name="Barker B.M."/>
            <person name="Galgiani J.N."/>
            <person name="Orbach M.J."/>
            <person name="Kirkland T.N."/>
            <person name="Cole G.T."/>
            <person name="Henn M.R."/>
            <person name="Birren B.W."/>
            <person name="Taylor J.W."/>
        </authorList>
    </citation>
    <scope>NUCLEOTIDE SEQUENCE [LARGE SCALE GENOMIC DNA]</scope>
    <source>
        <strain evidence="2">UAMH 1704</strain>
    </source>
</reference>
<dbReference type="EMBL" id="CH476616">
    <property type="protein sequence ID" value="EEP78319.1"/>
    <property type="molecule type" value="Genomic_DNA"/>
</dbReference>
<dbReference type="VEuPathDB" id="FungiDB:UREG_03165"/>
<dbReference type="OMA" id="LEYGAYY"/>
<dbReference type="SUPFAM" id="SSF51735">
    <property type="entry name" value="NAD(P)-binding Rossmann-fold domains"/>
    <property type="match status" value="1"/>
</dbReference>
<dbReference type="InterPro" id="IPR036291">
    <property type="entry name" value="NAD(P)-bd_dom_sf"/>
</dbReference>
<dbReference type="InParanoid" id="C4JPJ3"/>
<dbReference type="eggNOG" id="ENOG502SP03">
    <property type="taxonomic scope" value="Eukaryota"/>
</dbReference>
<dbReference type="Gene3D" id="3.40.50.720">
    <property type="entry name" value="NAD(P)-binding Rossmann-like Domain"/>
    <property type="match status" value="1"/>
</dbReference>
<keyword evidence="2" id="KW-1185">Reference proteome</keyword>
<evidence type="ECO:0008006" key="3">
    <source>
        <dbReference type="Google" id="ProtNLM"/>
    </source>
</evidence>
<evidence type="ECO:0000313" key="1">
    <source>
        <dbReference type="EMBL" id="EEP78319.1"/>
    </source>
</evidence>
<dbReference type="HOGENOM" id="CLU_066059_0_0_1"/>
<dbReference type="RefSeq" id="XP_002543648.1">
    <property type="nucleotide sequence ID" value="XM_002543602.1"/>
</dbReference>
<name>C4JPJ3_UNCRE</name>
<proteinExistence type="predicted"/>
<organism evidence="1 2">
    <name type="scientific">Uncinocarpus reesii (strain UAMH 1704)</name>
    <dbReference type="NCBI Taxonomy" id="336963"/>
    <lineage>
        <taxon>Eukaryota</taxon>
        <taxon>Fungi</taxon>
        <taxon>Dikarya</taxon>
        <taxon>Ascomycota</taxon>
        <taxon>Pezizomycotina</taxon>
        <taxon>Eurotiomycetes</taxon>
        <taxon>Eurotiomycetidae</taxon>
        <taxon>Onygenales</taxon>
        <taxon>Onygenaceae</taxon>
        <taxon>Uncinocarpus</taxon>
    </lineage>
</organism>
<protein>
    <recommendedName>
        <fullName evidence="3">NAD(P)-binding domain-containing protein</fullName>
    </recommendedName>
</protein>
<gene>
    <name evidence="1" type="ORF">UREG_03165</name>
</gene>
<dbReference type="KEGG" id="ure:UREG_03165"/>
<dbReference type="Proteomes" id="UP000002058">
    <property type="component" value="Unassembled WGS sequence"/>
</dbReference>
<dbReference type="OrthoDB" id="10254221at2759"/>